<keyword evidence="3" id="KW-1185">Reference proteome</keyword>
<evidence type="ECO:0000313" key="3">
    <source>
        <dbReference type="Proteomes" id="UP000194127"/>
    </source>
</evidence>
<dbReference type="RefSeq" id="XP_024341343.1">
    <property type="nucleotide sequence ID" value="XM_024484935.1"/>
</dbReference>
<evidence type="ECO:0000313" key="2">
    <source>
        <dbReference type="EMBL" id="OSX64549.1"/>
    </source>
</evidence>
<protein>
    <recommendedName>
        <fullName evidence="1">FAD dependent oxidoreductase domain-containing protein</fullName>
    </recommendedName>
</protein>
<dbReference type="GeneID" id="36329884"/>
<organism evidence="2 3">
    <name type="scientific">Postia placenta MAD-698-R-SB12</name>
    <dbReference type="NCBI Taxonomy" id="670580"/>
    <lineage>
        <taxon>Eukaryota</taxon>
        <taxon>Fungi</taxon>
        <taxon>Dikarya</taxon>
        <taxon>Basidiomycota</taxon>
        <taxon>Agaricomycotina</taxon>
        <taxon>Agaricomycetes</taxon>
        <taxon>Polyporales</taxon>
        <taxon>Adustoporiaceae</taxon>
        <taxon>Rhodonia</taxon>
    </lineage>
</organism>
<proteinExistence type="predicted"/>
<dbReference type="SUPFAM" id="SSF51905">
    <property type="entry name" value="FAD/NAD(P)-binding domain"/>
    <property type="match status" value="1"/>
</dbReference>
<dbReference type="STRING" id="670580.A0A1X6N7C1"/>
<sequence length="480" mass="51845">MAISILPVPLNVYADQQRMLLLPTDQGRAPLPVPNSTRSFWIDTPGANPLAKEGSQGTLTADADVCIIGSGITGISAAYHLGIALEGNRYTETPLKVVVLEARDFCAGATGRNGGHLTPWVFRDFSPHATAFGNDEALRGIRLEQHTAAEIVKIIKEHTLESAVDLVEGGHIDLMLNAEEVADMRTDYEAAKAAGANVDTVRWMDEEEMIANYGTSYPGVSVPGHNLWPLKFVTEVYKLAAASPQLSLALHTNTPVTSLSSNGDSPRRWNVTTPRGSVHCSYVLHATNAYASHLLPHMTGPAGIIPTRGQVIATRASAELDVISRRSWSANQGSEYWFPRPVDAANGETRPLVILGGGREAETPSYELYEADDSVLNPQVGAVLRKFLPAVFPGRYEEGAEPEMEWTGIMGYTASGDPFVKKPAEAEAFKGQYISAGYSGHGMPRAFACADAVAQMIVADILGKAWTPPDWLPRHYITQL</sequence>
<evidence type="ECO:0000259" key="1">
    <source>
        <dbReference type="Pfam" id="PF01266"/>
    </source>
</evidence>
<dbReference type="Gene3D" id="3.30.9.10">
    <property type="entry name" value="D-Amino Acid Oxidase, subunit A, domain 2"/>
    <property type="match status" value="1"/>
</dbReference>
<reference evidence="2 3" key="1">
    <citation type="submission" date="2017-04" db="EMBL/GenBank/DDBJ databases">
        <title>Genome Sequence of the Model Brown-Rot Fungus Postia placenta SB12.</title>
        <authorList>
            <consortium name="DOE Joint Genome Institute"/>
            <person name="Gaskell J."/>
            <person name="Kersten P."/>
            <person name="Larrondo L.F."/>
            <person name="Canessa P."/>
            <person name="Martinez D."/>
            <person name="Hibbett D."/>
            <person name="Schmoll M."/>
            <person name="Kubicek C.P."/>
            <person name="Martinez A.T."/>
            <person name="Yadav J."/>
            <person name="Master E."/>
            <person name="Magnuson J.K."/>
            <person name="James T."/>
            <person name="Yaver D."/>
            <person name="Berka R."/>
            <person name="Labutti K."/>
            <person name="Lipzen A."/>
            <person name="Aerts A."/>
            <person name="Barry K."/>
            <person name="Henrissat B."/>
            <person name="Blanchette R."/>
            <person name="Grigoriev I."/>
            <person name="Cullen D."/>
        </authorList>
    </citation>
    <scope>NUCLEOTIDE SEQUENCE [LARGE SCALE GENOMIC DNA]</scope>
    <source>
        <strain evidence="2 3">MAD-698-R-SB12</strain>
    </source>
</reference>
<feature type="domain" description="FAD dependent oxidoreductase" evidence="1">
    <location>
        <begin position="64"/>
        <end position="456"/>
    </location>
</feature>
<dbReference type="InterPro" id="IPR036188">
    <property type="entry name" value="FAD/NAD-bd_sf"/>
</dbReference>
<dbReference type="PANTHER" id="PTHR13847:SF260">
    <property type="entry name" value="FAD DEPENDENT OXIDOREDUCTASE DOMAIN-CONTAINING PROTEIN"/>
    <property type="match status" value="1"/>
</dbReference>
<dbReference type="OrthoDB" id="429143at2759"/>
<dbReference type="GO" id="GO:0005737">
    <property type="term" value="C:cytoplasm"/>
    <property type="evidence" value="ECO:0007669"/>
    <property type="project" value="TreeGrafter"/>
</dbReference>
<dbReference type="EMBL" id="KZ110594">
    <property type="protein sequence ID" value="OSX64549.1"/>
    <property type="molecule type" value="Genomic_DNA"/>
</dbReference>
<dbReference type="Gene3D" id="3.50.50.60">
    <property type="entry name" value="FAD/NAD(P)-binding domain"/>
    <property type="match status" value="1"/>
</dbReference>
<dbReference type="Pfam" id="PF01266">
    <property type="entry name" value="DAO"/>
    <property type="match status" value="1"/>
</dbReference>
<dbReference type="PANTHER" id="PTHR13847">
    <property type="entry name" value="SARCOSINE DEHYDROGENASE-RELATED"/>
    <property type="match status" value="1"/>
</dbReference>
<dbReference type="Proteomes" id="UP000194127">
    <property type="component" value="Unassembled WGS sequence"/>
</dbReference>
<name>A0A1X6N7C1_9APHY</name>
<dbReference type="AlphaFoldDB" id="A0A1X6N7C1"/>
<gene>
    <name evidence="2" type="ORF">POSPLADRAFT_1138676</name>
</gene>
<dbReference type="InterPro" id="IPR006076">
    <property type="entry name" value="FAD-dep_OxRdtase"/>
</dbReference>
<accession>A0A1X6N7C1</accession>